<dbReference type="EMBL" id="AJIL01000005">
    <property type="protein sequence ID" value="KNF05972.1"/>
    <property type="molecule type" value="Genomic_DNA"/>
</dbReference>
<sequence length="361" mass="40150">MSDHLNVLSNSLKAATPNRESTNEDADLNTLLINSNGNNTPETQAQEPGITANTPDPPNPLKKPTTPWTATKAGATKKATILWEVYLATNLAPAKTQVTSKKRAREEIDGPLLQEGSIEFAAKAVNFHKDVGFPPFFDKNICELRGPIPVTICNKKWQDQGIVYHTDKRHRTEDNNSDKVSRYTSLPYTSEWTTNHWGFYLALEEVYNFPTFASWVLTHKDHCDCTIVKHGFIAALRYDINVRANIFSYRVLRTGDQLFDLPRRHCQGCSHKWRRITSALGAQGAGPGSGSNVLPKPNPPLMTGGIREKCAQTWIQAQGPRARAGSRAPRCLLASISFGLTVFILNTSDITNYASRIRLYG</sequence>
<evidence type="ECO:0000313" key="2">
    <source>
        <dbReference type="EMBL" id="KNF05972.1"/>
    </source>
</evidence>
<name>A0A0L0W3E7_9BASI</name>
<feature type="compositionally biased region" description="Low complexity" evidence="1">
    <location>
        <begin position="62"/>
        <end position="73"/>
    </location>
</feature>
<dbReference type="AlphaFoldDB" id="A0A0L0W3E7"/>
<dbReference type="OrthoDB" id="10533872at2759"/>
<protein>
    <submittedName>
        <fullName evidence="2">Uncharacterized protein</fullName>
    </submittedName>
</protein>
<keyword evidence="3" id="KW-1185">Reference proteome</keyword>
<evidence type="ECO:0000313" key="3">
    <source>
        <dbReference type="Proteomes" id="UP000054564"/>
    </source>
</evidence>
<dbReference type="STRING" id="1165861.A0A0L0W3E7"/>
<accession>A0A0L0W3E7</accession>
<organism evidence="2 3">
    <name type="scientific">Puccinia striiformis f. sp. tritici PST-78</name>
    <dbReference type="NCBI Taxonomy" id="1165861"/>
    <lineage>
        <taxon>Eukaryota</taxon>
        <taxon>Fungi</taxon>
        <taxon>Dikarya</taxon>
        <taxon>Basidiomycota</taxon>
        <taxon>Pucciniomycotina</taxon>
        <taxon>Pucciniomycetes</taxon>
        <taxon>Pucciniales</taxon>
        <taxon>Pucciniaceae</taxon>
        <taxon>Puccinia</taxon>
    </lineage>
</organism>
<evidence type="ECO:0000256" key="1">
    <source>
        <dbReference type="SAM" id="MobiDB-lite"/>
    </source>
</evidence>
<dbReference type="Proteomes" id="UP000054564">
    <property type="component" value="Unassembled WGS sequence"/>
</dbReference>
<feature type="region of interest" description="Disordered" evidence="1">
    <location>
        <begin position="1"/>
        <end position="73"/>
    </location>
</feature>
<proteinExistence type="predicted"/>
<gene>
    <name evidence="2" type="ORF">PSTG_00965</name>
</gene>
<comment type="caution">
    <text evidence="2">The sequence shown here is derived from an EMBL/GenBank/DDBJ whole genome shotgun (WGS) entry which is preliminary data.</text>
</comment>
<reference evidence="3" key="1">
    <citation type="submission" date="2014-03" db="EMBL/GenBank/DDBJ databases">
        <title>The Genome Sequence of Puccinia striiformis f. sp. tritici PST-78.</title>
        <authorList>
            <consortium name="The Broad Institute Genome Sequencing Platform"/>
            <person name="Cuomo C."/>
            <person name="Hulbert S."/>
            <person name="Chen X."/>
            <person name="Walker B."/>
            <person name="Young S.K."/>
            <person name="Zeng Q."/>
            <person name="Gargeya S."/>
            <person name="Fitzgerald M."/>
            <person name="Haas B."/>
            <person name="Abouelleil A."/>
            <person name="Alvarado L."/>
            <person name="Arachchi H.M."/>
            <person name="Berlin A.M."/>
            <person name="Chapman S.B."/>
            <person name="Goldberg J."/>
            <person name="Griggs A."/>
            <person name="Gujja S."/>
            <person name="Hansen M."/>
            <person name="Howarth C."/>
            <person name="Imamovic A."/>
            <person name="Larimer J."/>
            <person name="McCowan C."/>
            <person name="Montmayeur A."/>
            <person name="Murphy C."/>
            <person name="Neiman D."/>
            <person name="Pearson M."/>
            <person name="Priest M."/>
            <person name="Roberts A."/>
            <person name="Saif S."/>
            <person name="Shea T."/>
            <person name="Sisk P."/>
            <person name="Sykes S."/>
            <person name="Wortman J."/>
            <person name="Nusbaum C."/>
            <person name="Birren B."/>
        </authorList>
    </citation>
    <scope>NUCLEOTIDE SEQUENCE [LARGE SCALE GENOMIC DNA]</scope>
    <source>
        <strain evidence="3">race PST-78</strain>
    </source>
</reference>
<feature type="compositionally biased region" description="Polar residues" evidence="1">
    <location>
        <begin position="31"/>
        <end position="54"/>
    </location>
</feature>